<feature type="compositionally biased region" description="Basic residues" evidence="3">
    <location>
        <begin position="1"/>
        <end position="32"/>
    </location>
</feature>
<feature type="domain" description="Ketoreductase" evidence="4">
    <location>
        <begin position="69"/>
        <end position="257"/>
    </location>
</feature>
<feature type="region of interest" description="Disordered" evidence="3">
    <location>
        <begin position="1"/>
        <end position="58"/>
    </location>
</feature>
<comment type="similarity">
    <text evidence="1">Belongs to the short-chain dehydrogenases/reductases (SDR) family.</text>
</comment>
<dbReference type="PRINTS" id="PR00080">
    <property type="entry name" value="SDRFAMILY"/>
</dbReference>
<evidence type="ECO:0000256" key="2">
    <source>
        <dbReference type="ARBA" id="ARBA00023002"/>
    </source>
</evidence>
<dbReference type="SUPFAM" id="SSF51735">
    <property type="entry name" value="NAD(P)-binding Rossmann-fold domains"/>
    <property type="match status" value="1"/>
</dbReference>
<proteinExistence type="inferred from homology"/>
<keyword evidence="6" id="KW-1185">Reference proteome</keyword>
<dbReference type="PANTHER" id="PTHR43639:SF1">
    <property type="entry name" value="SHORT-CHAIN DEHYDROGENASE_REDUCTASE FAMILY PROTEIN"/>
    <property type="match status" value="1"/>
</dbReference>
<dbReference type="PROSITE" id="PS00061">
    <property type="entry name" value="ADH_SHORT"/>
    <property type="match status" value="1"/>
</dbReference>
<sequence length="317" mass="34238">MHQRRVRRTGRPRPSHHHSTRRVRRITKRPRTTGRQAVPSPHPARRTWQSQSRSRDGDVQMTAARLTDRVAIVTGASRGIGAAVARAYAAEGAAVAVAHEPRPEPTEQAEKLAAELAAAGAHVLPLAADLADPDAVERLAAVTRSEFGGIDIVVNNAAASSRAPWHELTVEEWDHVHQVNLRGSWLLTRAAYPDLRASEHACVINVTSVMVETGQPGAVHYTASKAGIVGLTRALAREMGGDSIRVNAVMPGAIRTEHEAEVAPDPQAVFERIVSAQSLKRRGYADDLTGAFVFLASDESSFITGQVLNVDGGWVHY</sequence>
<dbReference type="EC" id="1.1.1.47" evidence="5"/>
<gene>
    <name evidence="5" type="ORF">F7O44_17305</name>
</gene>
<dbReference type="InterPro" id="IPR036291">
    <property type="entry name" value="NAD(P)-bd_dom_sf"/>
</dbReference>
<comment type="caution">
    <text evidence="5">The sequence shown here is derived from an EMBL/GenBank/DDBJ whole genome shotgun (WGS) entry which is preliminary data.</text>
</comment>
<evidence type="ECO:0000256" key="3">
    <source>
        <dbReference type="SAM" id="MobiDB-lite"/>
    </source>
</evidence>
<evidence type="ECO:0000256" key="1">
    <source>
        <dbReference type="ARBA" id="ARBA00006484"/>
    </source>
</evidence>
<organism evidence="5 6">
    <name type="scientific">Phytoactinopolyspora mesophila</name>
    <dbReference type="NCBI Taxonomy" id="2650750"/>
    <lineage>
        <taxon>Bacteria</taxon>
        <taxon>Bacillati</taxon>
        <taxon>Actinomycetota</taxon>
        <taxon>Actinomycetes</taxon>
        <taxon>Jiangellales</taxon>
        <taxon>Jiangellaceae</taxon>
        <taxon>Phytoactinopolyspora</taxon>
    </lineage>
</organism>
<evidence type="ECO:0000313" key="6">
    <source>
        <dbReference type="Proteomes" id="UP000460435"/>
    </source>
</evidence>
<accession>A0A7K3M680</accession>
<dbReference type="InterPro" id="IPR057326">
    <property type="entry name" value="KR_dom"/>
</dbReference>
<dbReference type="Gene3D" id="3.40.50.720">
    <property type="entry name" value="NAD(P)-binding Rossmann-like Domain"/>
    <property type="match status" value="1"/>
</dbReference>
<dbReference type="GO" id="GO:0047936">
    <property type="term" value="F:glucose 1-dehydrogenase [NAD(P)+] activity"/>
    <property type="evidence" value="ECO:0007669"/>
    <property type="project" value="UniProtKB-EC"/>
</dbReference>
<dbReference type="PANTHER" id="PTHR43639">
    <property type="entry name" value="OXIDOREDUCTASE, SHORT-CHAIN DEHYDROGENASE/REDUCTASE FAMILY (AFU_ORTHOLOGUE AFUA_5G02870)"/>
    <property type="match status" value="1"/>
</dbReference>
<dbReference type="PRINTS" id="PR00081">
    <property type="entry name" value="GDHRDH"/>
</dbReference>
<dbReference type="AlphaFoldDB" id="A0A7K3M680"/>
<evidence type="ECO:0000259" key="4">
    <source>
        <dbReference type="SMART" id="SM00822"/>
    </source>
</evidence>
<dbReference type="InterPro" id="IPR002347">
    <property type="entry name" value="SDR_fam"/>
</dbReference>
<dbReference type="InterPro" id="IPR020904">
    <property type="entry name" value="Sc_DH/Rdtase_CS"/>
</dbReference>
<dbReference type="NCBIfam" id="NF005559">
    <property type="entry name" value="PRK07231.1"/>
    <property type="match status" value="1"/>
</dbReference>
<dbReference type="Pfam" id="PF13561">
    <property type="entry name" value="adh_short_C2"/>
    <property type="match status" value="1"/>
</dbReference>
<dbReference type="EMBL" id="WLZY01000006">
    <property type="protein sequence ID" value="NDL58831.1"/>
    <property type="molecule type" value="Genomic_DNA"/>
</dbReference>
<name>A0A7K3M680_9ACTN</name>
<keyword evidence="2 5" id="KW-0560">Oxidoreductase</keyword>
<reference evidence="5 6" key="1">
    <citation type="submission" date="2019-11" db="EMBL/GenBank/DDBJ databases">
        <authorList>
            <person name="Li X.-J."/>
            <person name="Feng X.-M."/>
        </authorList>
    </citation>
    <scope>NUCLEOTIDE SEQUENCE [LARGE SCALE GENOMIC DNA]</scope>
    <source>
        <strain evidence="5 6">XMNu-373</strain>
    </source>
</reference>
<dbReference type="FunFam" id="3.40.50.720:FF:000084">
    <property type="entry name" value="Short-chain dehydrogenase reductase"/>
    <property type="match status" value="1"/>
</dbReference>
<dbReference type="Proteomes" id="UP000460435">
    <property type="component" value="Unassembled WGS sequence"/>
</dbReference>
<evidence type="ECO:0000313" key="5">
    <source>
        <dbReference type="EMBL" id="NDL58831.1"/>
    </source>
</evidence>
<protein>
    <submittedName>
        <fullName evidence="5">Glucose 1-dehydrogenase</fullName>
        <ecNumber evidence="5">1.1.1.47</ecNumber>
    </submittedName>
</protein>
<dbReference type="SMART" id="SM00822">
    <property type="entry name" value="PKS_KR"/>
    <property type="match status" value="1"/>
</dbReference>